<feature type="compositionally biased region" description="Basic and acidic residues" evidence="1">
    <location>
        <begin position="87"/>
        <end position="102"/>
    </location>
</feature>
<feature type="region of interest" description="Disordered" evidence="1">
    <location>
        <begin position="1"/>
        <end position="37"/>
    </location>
</feature>
<dbReference type="EMBL" id="JACCKS010000003">
    <property type="protein sequence ID" value="NZA37185.1"/>
    <property type="molecule type" value="Genomic_DNA"/>
</dbReference>
<dbReference type="GO" id="GO:0004519">
    <property type="term" value="F:endonuclease activity"/>
    <property type="evidence" value="ECO:0007669"/>
    <property type="project" value="UniProtKB-KW"/>
</dbReference>
<dbReference type="Gene3D" id="3.90.75.20">
    <property type="match status" value="1"/>
</dbReference>
<dbReference type="InterPro" id="IPR044925">
    <property type="entry name" value="His-Me_finger_sf"/>
</dbReference>
<accession>A0A853JKD2</accession>
<keyword evidence="3" id="KW-0378">Hydrolase</keyword>
<dbReference type="InterPro" id="IPR003615">
    <property type="entry name" value="HNH_nuc"/>
</dbReference>
<feature type="region of interest" description="Disordered" evidence="1">
    <location>
        <begin position="59"/>
        <end position="102"/>
    </location>
</feature>
<gene>
    <name evidence="3" type="ORF">H0N91_03270</name>
</gene>
<evidence type="ECO:0000256" key="1">
    <source>
        <dbReference type="SAM" id="MobiDB-lite"/>
    </source>
</evidence>
<keyword evidence="3" id="KW-0255">Endonuclease</keyword>
<protein>
    <submittedName>
        <fullName evidence="3">HNH endonuclease</fullName>
    </submittedName>
</protein>
<feature type="compositionally biased region" description="Polar residues" evidence="1">
    <location>
        <begin position="1"/>
        <end position="10"/>
    </location>
</feature>
<dbReference type="Proteomes" id="UP000586254">
    <property type="component" value="Unassembled WGS sequence"/>
</dbReference>
<organism evidence="3 4">
    <name type="scientific">Eubacterium callanderi</name>
    <dbReference type="NCBI Taxonomy" id="53442"/>
    <lineage>
        <taxon>Bacteria</taxon>
        <taxon>Bacillati</taxon>
        <taxon>Bacillota</taxon>
        <taxon>Clostridia</taxon>
        <taxon>Eubacteriales</taxon>
        <taxon>Eubacteriaceae</taxon>
        <taxon>Eubacterium</taxon>
    </lineage>
</organism>
<evidence type="ECO:0000313" key="3">
    <source>
        <dbReference type="EMBL" id="NZA37185.1"/>
    </source>
</evidence>
<dbReference type="Pfam" id="PF13392">
    <property type="entry name" value="HNH_3"/>
    <property type="match status" value="1"/>
</dbReference>
<dbReference type="SUPFAM" id="SSF54060">
    <property type="entry name" value="His-Me finger endonucleases"/>
    <property type="match status" value="1"/>
</dbReference>
<feature type="domain" description="HNH nuclease" evidence="2">
    <location>
        <begin position="46"/>
        <end position="85"/>
    </location>
</feature>
<evidence type="ECO:0000313" key="4">
    <source>
        <dbReference type="Proteomes" id="UP000586254"/>
    </source>
</evidence>
<reference evidence="3 4" key="1">
    <citation type="submission" date="2020-07" db="EMBL/GenBank/DDBJ databases">
        <title>Organ Donor 1.</title>
        <authorList>
            <person name="Marsh A.J."/>
            <person name="Azcarate-Peril M.A."/>
        </authorList>
    </citation>
    <scope>NUCLEOTIDE SEQUENCE [LARGE SCALE GENOMIC DNA]</scope>
    <source>
        <strain evidence="3 4">AMC0717</strain>
    </source>
</reference>
<proteinExistence type="predicted"/>
<name>A0A853JKD2_9FIRM</name>
<comment type="caution">
    <text evidence="3">The sequence shown here is derived from an EMBL/GenBank/DDBJ whole genome shotgun (WGS) entry which is preliminary data.</text>
</comment>
<dbReference type="AlphaFoldDB" id="A0A853JKD2"/>
<sequence length="102" mass="11658">MAEYNRTANPLNKPGGVVSSRRKHREKLSGQGAGKAYRKFYGRHEHRAAAEAMLGRPLRPGEVVHHRDGNKLNNDPMNLEVLPSQAEHTKTQNRDYRGRWCK</sequence>
<keyword evidence="3" id="KW-0540">Nuclease</keyword>
<evidence type="ECO:0000259" key="2">
    <source>
        <dbReference type="Pfam" id="PF13392"/>
    </source>
</evidence>